<feature type="transmembrane region" description="Helical" evidence="13">
    <location>
        <begin position="61"/>
        <end position="87"/>
    </location>
</feature>
<dbReference type="InterPro" id="IPR002528">
    <property type="entry name" value="MATE_fam"/>
</dbReference>
<name>A0ABV1D8J0_9FIRM</name>
<evidence type="ECO:0000256" key="5">
    <source>
        <dbReference type="ARBA" id="ARBA00022448"/>
    </source>
</evidence>
<organism evidence="14 15">
    <name type="scientific">Enterocloster hominis</name>
    <name type="common">ex Hitch et al. 2024</name>
    <dbReference type="NCBI Taxonomy" id="1917870"/>
    <lineage>
        <taxon>Bacteria</taxon>
        <taxon>Bacillati</taxon>
        <taxon>Bacillota</taxon>
        <taxon>Clostridia</taxon>
        <taxon>Lachnospirales</taxon>
        <taxon>Lachnospiraceae</taxon>
        <taxon>Enterocloster</taxon>
    </lineage>
</organism>
<dbReference type="Pfam" id="PF01554">
    <property type="entry name" value="MatE"/>
    <property type="match status" value="2"/>
</dbReference>
<dbReference type="PIRSF" id="PIRSF006603">
    <property type="entry name" value="DinF"/>
    <property type="match status" value="1"/>
</dbReference>
<accession>A0ABV1D8J0</accession>
<feature type="transmembrane region" description="Helical" evidence="13">
    <location>
        <begin position="99"/>
        <end position="120"/>
    </location>
</feature>
<evidence type="ECO:0000313" key="15">
    <source>
        <dbReference type="Proteomes" id="UP001454086"/>
    </source>
</evidence>
<feature type="transmembrane region" description="Helical" evidence="13">
    <location>
        <begin position="21"/>
        <end position="41"/>
    </location>
</feature>
<proteinExistence type="inferred from homology"/>
<evidence type="ECO:0000256" key="2">
    <source>
        <dbReference type="ARBA" id="ARBA00004651"/>
    </source>
</evidence>
<gene>
    <name evidence="14" type="ORF">WMQ36_17185</name>
</gene>
<evidence type="ECO:0000313" key="14">
    <source>
        <dbReference type="EMBL" id="MEQ2426707.1"/>
    </source>
</evidence>
<dbReference type="Proteomes" id="UP001454086">
    <property type="component" value="Unassembled WGS sequence"/>
</dbReference>
<evidence type="ECO:0000256" key="8">
    <source>
        <dbReference type="ARBA" id="ARBA00022692"/>
    </source>
</evidence>
<keyword evidence="9 13" id="KW-1133">Transmembrane helix</keyword>
<keyword evidence="6" id="KW-0050">Antiport</keyword>
<feature type="transmembrane region" description="Helical" evidence="13">
    <location>
        <begin position="392"/>
        <end position="413"/>
    </location>
</feature>
<evidence type="ECO:0000256" key="11">
    <source>
        <dbReference type="ARBA" id="ARBA00023136"/>
    </source>
</evidence>
<evidence type="ECO:0000256" key="1">
    <source>
        <dbReference type="ARBA" id="ARBA00003408"/>
    </source>
</evidence>
<comment type="caution">
    <text evidence="14">The sequence shown here is derived from an EMBL/GenBank/DDBJ whole genome shotgun (WGS) entry which is preliminary data.</text>
</comment>
<feature type="transmembrane region" description="Helical" evidence="13">
    <location>
        <begin position="174"/>
        <end position="194"/>
    </location>
</feature>
<evidence type="ECO:0000256" key="10">
    <source>
        <dbReference type="ARBA" id="ARBA00023065"/>
    </source>
</evidence>
<evidence type="ECO:0000256" key="13">
    <source>
        <dbReference type="SAM" id="Phobius"/>
    </source>
</evidence>
<keyword evidence="7" id="KW-1003">Cell membrane</keyword>
<feature type="transmembrane region" description="Helical" evidence="13">
    <location>
        <begin position="140"/>
        <end position="162"/>
    </location>
</feature>
<dbReference type="PANTHER" id="PTHR43298:SF2">
    <property type="entry name" value="FMN_FAD EXPORTER YEEO-RELATED"/>
    <property type="match status" value="1"/>
</dbReference>
<dbReference type="PANTHER" id="PTHR43298">
    <property type="entry name" value="MULTIDRUG RESISTANCE PROTEIN NORM-RELATED"/>
    <property type="match status" value="1"/>
</dbReference>
<dbReference type="EMBL" id="JBBMFM010000072">
    <property type="protein sequence ID" value="MEQ2426707.1"/>
    <property type="molecule type" value="Genomic_DNA"/>
</dbReference>
<dbReference type="RefSeq" id="WP_040380236.1">
    <property type="nucleotide sequence ID" value="NZ_JBBMFM010000072.1"/>
</dbReference>
<dbReference type="NCBIfam" id="TIGR00797">
    <property type="entry name" value="matE"/>
    <property type="match status" value="1"/>
</dbReference>
<feature type="transmembrane region" description="Helical" evidence="13">
    <location>
        <begin position="447"/>
        <end position="469"/>
    </location>
</feature>
<comment type="similarity">
    <text evidence="3">Belongs to the multi antimicrobial extrusion (MATE) (TC 2.A.66.1) family.</text>
</comment>
<dbReference type="CDD" id="cd13138">
    <property type="entry name" value="MATE_yoeA_like"/>
    <property type="match status" value="1"/>
</dbReference>
<keyword evidence="11 13" id="KW-0472">Membrane</keyword>
<dbReference type="InterPro" id="IPR048279">
    <property type="entry name" value="MdtK-like"/>
</dbReference>
<evidence type="ECO:0000256" key="12">
    <source>
        <dbReference type="ARBA" id="ARBA00031636"/>
    </source>
</evidence>
<dbReference type="InterPro" id="IPR050222">
    <property type="entry name" value="MATE_MdtK"/>
</dbReference>
<comment type="function">
    <text evidence="1">Multidrug efflux pump.</text>
</comment>
<keyword evidence="10" id="KW-0406">Ion transport</keyword>
<evidence type="ECO:0000256" key="9">
    <source>
        <dbReference type="ARBA" id="ARBA00022989"/>
    </source>
</evidence>
<keyword evidence="8 13" id="KW-0812">Transmembrane</keyword>
<keyword evidence="5" id="KW-0813">Transport</keyword>
<evidence type="ECO:0000256" key="6">
    <source>
        <dbReference type="ARBA" id="ARBA00022449"/>
    </source>
</evidence>
<protein>
    <recommendedName>
        <fullName evidence="4">Probable multidrug resistance protein NorM</fullName>
    </recommendedName>
    <alternativeName>
        <fullName evidence="12">Multidrug-efflux transporter</fullName>
    </alternativeName>
</protein>
<comment type="subcellular location">
    <subcellularLocation>
        <location evidence="2">Cell membrane</location>
        <topology evidence="2">Multi-pass membrane protein</topology>
    </subcellularLocation>
</comment>
<evidence type="ECO:0000256" key="4">
    <source>
        <dbReference type="ARBA" id="ARBA00020268"/>
    </source>
</evidence>
<feature type="transmembrane region" description="Helical" evidence="13">
    <location>
        <begin position="324"/>
        <end position="343"/>
    </location>
</feature>
<sequence>MFKSGRKQRAGLTEGRPGISLLLFALPMILGNLFQQLYNMADSMIVGNFVGEDALAAVGASYALTNVFIMVAIGGGNGVSVLISQYLGAKQYGRMKTSVSTSLITFLCISLLLGGVGFGFNGAILKTLHTPDNILEQARLYLGIYFLGLPFLFMYNILAAVFNAMGDSRTPLGFLVFSSLLNVALDLFSVTWLGMGVDGVAIATVFAQGFSALLLFCLLIRRLKGYGGQEKEGFTYYDMKMLGKGTRISVPSILQQSIVSVGRLLVQSVVNGFGSAALAGYSAGGRIESICIVPMSATGNAMATFTAQNIGAGKIERVRQGYRASHIIVAVFALIIALVLTLFKGPLIAAFLGGGAAGTGAGAAGGILSGAAAVPGTGASASVTAFETGTGYLSGVCYFFLFVGLKTCADGVLRGSGDMLVFTVSNLVNLGIRVFAAFYFAPVWGIAAVWYSAPMGWIANYIISFSRYLTGRWKEKKVI</sequence>
<keyword evidence="15" id="KW-1185">Reference proteome</keyword>
<feature type="transmembrane region" description="Helical" evidence="13">
    <location>
        <begin position="200"/>
        <end position="220"/>
    </location>
</feature>
<reference evidence="14 15" key="1">
    <citation type="submission" date="2024-03" db="EMBL/GenBank/DDBJ databases">
        <title>Human intestinal bacterial collection.</title>
        <authorList>
            <person name="Pauvert C."/>
            <person name="Hitch T.C.A."/>
            <person name="Clavel T."/>
        </authorList>
    </citation>
    <scope>NUCLEOTIDE SEQUENCE [LARGE SCALE GENOMIC DNA]</scope>
    <source>
        <strain evidence="14 15">CLA-SR-H021</strain>
    </source>
</reference>
<evidence type="ECO:0000256" key="3">
    <source>
        <dbReference type="ARBA" id="ARBA00010199"/>
    </source>
</evidence>
<evidence type="ECO:0000256" key="7">
    <source>
        <dbReference type="ARBA" id="ARBA00022475"/>
    </source>
</evidence>